<dbReference type="AlphaFoldDB" id="A0A8J3W8Z3"/>
<dbReference type="SUPFAM" id="SSF48452">
    <property type="entry name" value="TPR-like"/>
    <property type="match status" value="1"/>
</dbReference>
<dbReference type="RefSeq" id="WP_203895588.1">
    <property type="nucleotide sequence ID" value="NZ_BOOH01000070.1"/>
</dbReference>
<evidence type="ECO:0000313" key="1">
    <source>
        <dbReference type="EMBL" id="GIH81184.1"/>
    </source>
</evidence>
<proteinExistence type="predicted"/>
<sequence>MPPNLGLAEAMRRADCSNKGLASRVQLVAQEDGVFLQCTHVNVKRWLEGVQPRPATARFIAEALSRKAGVRFSLEDIGMGGTVTPATLERGLEYAEAVPEVGTRLVGLTRRDLADDPLAVQAAVVPSAWTQPLLTWLLSRAESLPVRSGARLNVGEADVCAIRTTTQLFMKLDFQFGGGHARAALAQYYAHDVSPLLEGTFTEPVGRALFSAAAEVTQLLGWTAYDLGRHGLAQRYMIQALRLAQAADDRMLGGRLLGNMSHQANYLGNFHQAVQLARAAQEGSKGVASATTMASFLAMEARAHAGNGDDAACSRALREAEKLFETRNIADDPEWISYFDDAELAGEGAHCFRDLRNPRIAQEFIGRCLELTDPVYARTLAFIRMVQAATYVHQGEPCQAAILATQAVELAGSLKSMRYLRYIQDLCADLKAYRGNPEVESFRELVAGKYPSIA</sequence>
<evidence type="ECO:0008006" key="3">
    <source>
        <dbReference type="Google" id="ProtNLM"/>
    </source>
</evidence>
<dbReference type="Gene3D" id="1.25.40.10">
    <property type="entry name" value="Tetratricopeptide repeat domain"/>
    <property type="match status" value="1"/>
</dbReference>
<name>A0A8J3W8Z3_9ACTN</name>
<dbReference type="Proteomes" id="UP000616724">
    <property type="component" value="Unassembled WGS sequence"/>
</dbReference>
<gene>
    <name evidence="1" type="ORF">Plo01_76130</name>
</gene>
<keyword evidence="2" id="KW-1185">Reference proteome</keyword>
<reference evidence="1 2" key="1">
    <citation type="submission" date="2021-01" db="EMBL/GenBank/DDBJ databases">
        <title>Whole genome shotgun sequence of Planobispora longispora NBRC 13918.</title>
        <authorList>
            <person name="Komaki H."/>
            <person name="Tamura T."/>
        </authorList>
    </citation>
    <scope>NUCLEOTIDE SEQUENCE [LARGE SCALE GENOMIC DNA]</scope>
    <source>
        <strain evidence="1 2">NBRC 13918</strain>
    </source>
</reference>
<evidence type="ECO:0000313" key="2">
    <source>
        <dbReference type="Proteomes" id="UP000616724"/>
    </source>
</evidence>
<dbReference type="EMBL" id="BOOH01000070">
    <property type="protein sequence ID" value="GIH81184.1"/>
    <property type="molecule type" value="Genomic_DNA"/>
</dbReference>
<protein>
    <recommendedName>
        <fullName evidence="3">Sporulation protein</fullName>
    </recommendedName>
</protein>
<organism evidence="1 2">
    <name type="scientific">Planobispora longispora</name>
    <dbReference type="NCBI Taxonomy" id="28887"/>
    <lineage>
        <taxon>Bacteria</taxon>
        <taxon>Bacillati</taxon>
        <taxon>Actinomycetota</taxon>
        <taxon>Actinomycetes</taxon>
        <taxon>Streptosporangiales</taxon>
        <taxon>Streptosporangiaceae</taxon>
        <taxon>Planobispora</taxon>
    </lineage>
</organism>
<accession>A0A8J3W8Z3</accession>
<dbReference type="InterPro" id="IPR011990">
    <property type="entry name" value="TPR-like_helical_dom_sf"/>
</dbReference>
<comment type="caution">
    <text evidence="1">The sequence shown here is derived from an EMBL/GenBank/DDBJ whole genome shotgun (WGS) entry which is preliminary data.</text>
</comment>